<comment type="pathway">
    <text evidence="5 14">Cofactor biosynthesis; adenosylcobalamin biosynthesis; adenosylcobalamin from cob(II)yrinate a,c-diamide: step 6/7.</text>
</comment>
<evidence type="ECO:0000256" key="8">
    <source>
        <dbReference type="ARBA" id="ARBA00022573"/>
    </source>
</evidence>
<evidence type="ECO:0000256" key="3">
    <source>
        <dbReference type="ARBA" id="ARBA00001522"/>
    </source>
</evidence>
<evidence type="ECO:0000256" key="2">
    <source>
        <dbReference type="ARBA" id="ARBA00000711"/>
    </source>
</evidence>
<dbReference type="PANTHER" id="PTHR34848:SF1">
    <property type="entry name" value="BIFUNCTIONAL ADENOSYLCOBALAMIN BIOSYNTHESIS PROTEIN COBU"/>
    <property type="match status" value="1"/>
</dbReference>
<name>A0ABM7MCQ9_9GAMM</name>
<keyword evidence="10 14" id="KW-0547">Nucleotide-binding</keyword>
<proteinExistence type="inferred from homology"/>
<evidence type="ECO:0000256" key="7">
    <source>
        <dbReference type="ARBA" id="ARBA00007490"/>
    </source>
</evidence>
<dbReference type="GO" id="GO:0016301">
    <property type="term" value="F:kinase activity"/>
    <property type="evidence" value="ECO:0007669"/>
    <property type="project" value="UniProtKB-KW"/>
</dbReference>
<evidence type="ECO:0000313" key="16">
    <source>
        <dbReference type="Proteomes" id="UP001054820"/>
    </source>
</evidence>
<keyword evidence="12 14" id="KW-0067">ATP-binding</keyword>
<keyword evidence="8 14" id="KW-0169">Cobalamin biosynthesis</keyword>
<evidence type="ECO:0000256" key="9">
    <source>
        <dbReference type="ARBA" id="ARBA00022679"/>
    </source>
</evidence>
<keyword evidence="16" id="KW-1185">Reference proteome</keyword>
<comment type="function">
    <text evidence="4 14">Catalyzes ATP-dependent phosphorylation of adenosylcobinamide and addition of GMP to adenosylcobinamide phosphate.</text>
</comment>
<keyword evidence="13 14" id="KW-0342">GTP-binding</keyword>
<dbReference type="NCBIfam" id="NF004469">
    <property type="entry name" value="PRK05800.1"/>
    <property type="match status" value="1"/>
</dbReference>
<dbReference type="RefSeq" id="WP_237264163.1">
    <property type="nucleotide sequence ID" value="NZ_AP024202.1"/>
</dbReference>
<sequence length="180" mass="20239">MLHFILGGARSGKSRFAENLAKQFESQGKTVFYVATATTQYVDENDQTQVNQEMLQRIEIHQSDRPSHWQTIESPIHLSKTLRSLDSQNHCILIDCLTLWSLNLLEADSMQSEKRNLMACLATLSAEVIMVSNEVGMGIVPLGEFTRQYVDELGRLHQEIAAASQNMIFMVAGQPITVKN</sequence>
<reference evidence="15" key="1">
    <citation type="journal article" date="2022" name="Arch. Microbiol.">
        <title>Thiomicrorhabdus immobilis sp. nov., a mesophilic sulfur-oxidizing bacterium isolated from sediment of a brackish lake in northern Japan.</title>
        <authorList>
            <person name="Kojima H."/>
            <person name="Mochizuki J."/>
            <person name="Kanda M."/>
            <person name="Watanabe T."/>
            <person name="Fukui M."/>
        </authorList>
    </citation>
    <scope>NUCLEOTIDE SEQUENCE</scope>
    <source>
        <strain evidence="15">Am19</strain>
    </source>
</reference>
<dbReference type="InterPro" id="IPR027417">
    <property type="entry name" value="P-loop_NTPase"/>
</dbReference>
<evidence type="ECO:0000256" key="6">
    <source>
        <dbReference type="ARBA" id="ARBA00005159"/>
    </source>
</evidence>
<evidence type="ECO:0000313" key="15">
    <source>
        <dbReference type="EMBL" id="BCN93189.1"/>
    </source>
</evidence>
<evidence type="ECO:0000256" key="1">
    <source>
        <dbReference type="ARBA" id="ARBA00000312"/>
    </source>
</evidence>
<keyword evidence="11 14" id="KW-0418">Kinase</keyword>
<evidence type="ECO:0000256" key="13">
    <source>
        <dbReference type="ARBA" id="ARBA00023134"/>
    </source>
</evidence>
<dbReference type="SUPFAM" id="SSF52540">
    <property type="entry name" value="P-loop containing nucleoside triphosphate hydrolases"/>
    <property type="match status" value="1"/>
</dbReference>
<evidence type="ECO:0000256" key="14">
    <source>
        <dbReference type="PIRNR" id="PIRNR006135"/>
    </source>
</evidence>
<gene>
    <name evidence="15" type="primary">cobP</name>
    <name evidence="15" type="ORF">THMIRHAM_09740</name>
</gene>
<comment type="catalytic activity">
    <reaction evidence="1 14">
        <text>adenosylcob(III)inamide + ATP = adenosylcob(III)inamide phosphate + ADP + H(+)</text>
        <dbReference type="Rhea" id="RHEA:15769"/>
        <dbReference type="ChEBI" id="CHEBI:2480"/>
        <dbReference type="ChEBI" id="CHEBI:15378"/>
        <dbReference type="ChEBI" id="CHEBI:30616"/>
        <dbReference type="ChEBI" id="CHEBI:58502"/>
        <dbReference type="ChEBI" id="CHEBI:456216"/>
        <dbReference type="EC" id="2.7.1.156"/>
    </reaction>
</comment>
<dbReference type="Gene3D" id="3.40.50.300">
    <property type="entry name" value="P-loop containing nucleotide triphosphate hydrolases"/>
    <property type="match status" value="1"/>
</dbReference>
<comment type="similarity">
    <text evidence="7 14">Belongs to the CobU/CobP family.</text>
</comment>
<dbReference type="EMBL" id="AP024202">
    <property type="protein sequence ID" value="BCN93189.1"/>
    <property type="molecule type" value="Genomic_DNA"/>
</dbReference>
<dbReference type="Pfam" id="PF02283">
    <property type="entry name" value="CobU"/>
    <property type="match status" value="1"/>
</dbReference>
<dbReference type="PIRSF" id="PIRSF006135">
    <property type="entry name" value="CobU"/>
    <property type="match status" value="1"/>
</dbReference>
<dbReference type="CDD" id="cd00544">
    <property type="entry name" value="CobU"/>
    <property type="match status" value="1"/>
</dbReference>
<dbReference type="Proteomes" id="UP001054820">
    <property type="component" value="Chromosome"/>
</dbReference>
<dbReference type="EC" id="2.7.7.62" evidence="14"/>
<comment type="pathway">
    <text evidence="6 14">Cofactor biosynthesis; adenosylcobalamin biosynthesis; adenosylcobalamin from cob(II)yrinate a,c-diamide: step 5/7.</text>
</comment>
<keyword evidence="9 14" id="KW-0808">Transferase</keyword>
<dbReference type="InterPro" id="IPR003203">
    <property type="entry name" value="CobU/CobP"/>
</dbReference>
<evidence type="ECO:0000256" key="11">
    <source>
        <dbReference type="ARBA" id="ARBA00022777"/>
    </source>
</evidence>
<comment type="catalytic activity">
    <reaction evidence="2 14">
        <text>adenosylcob(III)inamide phosphate + GTP + H(+) = adenosylcob(III)inamide-GDP + diphosphate</text>
        <dbReference type="Rhea" id="RHEA:22712"/>
        <dbReference type="ChEBI" id="CHEBI:15378"/>
        <dbReference type="ChEBI" id="CHEBI:33019"/>
        <dbReference type="ChEBI" id="CHEBI:37565"/>
        <dbReference type="ChEBI" id="CHEBI:58502"/>
        <dbReference type="ChEBI" id="CHEBI:60487"/>
        <dbReference type="EC" id="2.7.7.62"/>
    </reaction>
</comment>
<evidence type="ECO:0000256" key="4">
    <source>
        <dbReference type="ARBA" id="ARBA00003889"/>
    </source>
</evidence>
<organism evidence="15 16">
    <name type="scientific">Thiomicrorhabdus immobilis</name>
    <dbReference type="NCBI Taxonomy" id="2791037"/>
    <lineage>
        <taxon>Bacteria</taxon>
        <taxon>Pseudomonadati</taxon>
        <taxon>Pseudomonadota</taxon>
        <taxon>Gammaproteobacteria</taxon>
        <taxon>Thiotrichales</taxon>
        <taxon>Piscirickettsiaceae</taxon>
        <taxon>Thiomicrorhabdus</taxon>
    </lineage>
</organism>
<accession>A0ABM7MCQ9</accession>
<evidence type="ECO:0000256" key="12">
    <source>
        <dbReference type="ARBA" id="ARBA00022840"/>
    </source>
</evidence>
<evidence type="ECO:0000256" key="10">
    <source>
        <dbReference type="ARBA" id="ARBA00022741"/>
    </source>
</evidence>
<dbReference type="PANTHER" id="PTHR34848">
    <property type="match status" value="1"/>
</dbReference>
<protein>
    <recommendedName>
        <fullName evidence="14">Bifunctional adenosylcobalamin biosynthesis protein</fullName>
        <ecNumber evidence="14">2.7.1.156</ecNumber>
        <ecNumber evidence="14">2.7.7.62</ecNumber>
    </recommendedName>
</protein>
<comment type="catalytic activity">
    <reaction evidence="3">
        <text>adenosylcob(III)inamide + GTP = adenosylcob(III)inamide phosphate + GDP + H(+)</text>
        <dbReference type="Rhea" id="RHEA:15765"/>
        <dbReference type="ChEBI" id="CHEBI:2480"/>
        <dbReference type="ChEBI" id="CHEBI:15378"/>
        <dbReference type="ChEBI" id="CHEBI:37565"/>
        <dbReference type="ChEBI" id="CHEBI:58189"/>
        <dbReference type="ChEBI" id="CHEBI:58502"/>
        <dbReference type="EC" id="2.7.1.156"/>
    </reaction>
</comment>
<evidence type="ECO:0000256" key="5">
    <source>
        <dbReference type="ARBA" id="ARBA00004692"/>
    </source>
</evidence>
<dbReference type="EC" id="2.7.1.156" evidence="14"/>